<proteinExistence type="predicted"/>
<comment type="caution">
    <text evidence="1">The sequence shown here is derived from an EMBL/GenBank/DDBJ whole genome shotgun (WGS) entry which is preliminary data.</text>
</comment>
<protein>
    <submittedName>
        <fullName evidence="1">Uncharacterized protein</fullName>
    </submittedName>
</protein>
<reference evidence="1" key="1">
    <citation type="journal article" date="2022" name="bioRxiv">
        <title>Sequencing and chromosome-scale assembly of the giantPleurodeles waltlgenome.</title>
        <authorList>
            <person name="Brown T."/>
            <person name="Elewa A."/>
            <person name="Iarovenko S."/>
            <person name="Subramanian E."/>
            <person name="Araus A.J."/>
            <person name="Petzold A."/>
            <person name="Susuki M."/>
            <person name="Suzuki K.-i.T."/>
            <person name="Hayashi T."/>
            <person name="Toyoda A."/>
            <person name="Oliveira C."/>
            <person name="Osipova E."/>
            <person name="Leigh N.D."/>
            <person name="Simon A."/>
            <person name="Yun M.H."/>
        </authorList>
    </citation>
    <scope>NUCLEOTIDE SEQUENCE</scope>
    <source>
        <strain evidence="1">20211129_DDA</strain>
        <tissue evidence="1">Liver</tissue>
    </source>
</reference>
<evidence type="ECO:0000313" key="1">
    <source>
        <dbReference type="EMBL" id="KAJ1176204.1"/>
    </source>
</evidence>
<sequence length="105" mass="11592">MEFPVLPLFLGKGRVCSRFAAEHLLSPGSLFLAHERQFRTLPGSPDVPVTSGCAVARRSHSRSLVTNHGPAPYTIGEVARFADPDISTANMDDNQIREFQRRAML</sequence>
<accession>A0AAV7TIP1</accession>
<dbReference type="AlphaFoldDB" id="A0AAV7TIP1"/>
<organism evidence="1 2">
    <name type="scientific">Pleurodeles waltl</name>
    <name type="common">Iberian ribbed newt</name>
    <dbReference type="NCBI Taxonomy" id="8319"/>
    <lineage>
        <taxon>Eukaryota</taxon>
        <taxon>Metazoa</taxon>
        <taxon>Chordata</taxon>
        <taxon>Craniata</taxon>
        <taxon>Vertebrata</taxon>
        <taxon>Euteleostomi</taxon>
        <taxon>Amphibia</taxon>
        <taxon>Batrachia</taxon>
        <taxon>Caudata</taxon>
        <taxon>Salamandroidea</taxon>
        <taxon>Salamandridae</taxon>
        <taxon>Pleurodelinae</taxon>
        <taxon>Pleurodeles</taxon>
    </lineage>
</organism>
<evidence type="ECO:0000313" key="2">
    <source>
        <dbReference type="Proteomes" id="UP001066276"/>
    </source>
</evidence>
<gene>
    <name evidence="1" type="ORF">NDU88_001487</name>
</gene>
<keyword evidence="2" id="KW-1185">Reference proteome</keyword>
<dbReference type="EMBL" id="JANPWB010000006">
    <property type="protein sequence ID" value="KAJ1176204.1"/>
    <property type="molecule type" value="Genomic_DNA"/>
</dbReference>
<name>A0AAV7TIP1_PLEWA</name>
<dbReference type="Proteomes" id="UP001066276">
    <property type="component" value="Chromosome 3_2"/>
</dbReference>